<dbReference type="GO" id="GO:0009252">
    <property type="term" value="P:peptidoglycan biosynthetic process"/>
    <property type="evidence" value="ECO:0007669"/>
    <property type="project" value="UniProtKB-KW"/>
</dbReference>
<keyword evidence="6 14" id="KW-0812">Transmembrane</keyword>
<accession>R0EBD0</accession>
<dbReference type="RefSeq" id="WP_004617292.1">
    <property type="nucleotide sequence ID" value="NZ_APMP01000005.1"/>
</dbReference>
<feature type="transmembrane region" description="Helical" evidence="14">
    <location>
        <begin position="140"/>
        <end position="161"/>
    </location>
</feature>
<keyword evidence="7 14" id="KW-0378">Hydrolase</keyword>
<comment type="function">
    <text evidence="14">Catalyzes the dephosphorylation of undecaprenyl diphosphate (UPP). Confers resistance to bacitracin.</text>
</comment>
<evidence type="ECO:0000256" key="3">
    <source>
        <dbReference type="ARBA" id="ARBA00012374"/>
    </source>
</evidence>
<keyword evidence="8 14" id="KW-1133">Transmembrane helix</keyword>
<sequence precursor="true">MPDWLNAIILGLVEGLTEFIPVSSTGHLLLTKELMGLKDPSWDTFIVLIQLGAILAVVALYFHRLWNVLIGLPTRPEARRFALSVLIAVIPAFIAGLLLHDIIKSFLFESPLIICWSLLVGGIILLVVDKTAPPAVDHDAMALPLHKVLIVGLFQCLSLVPGVSRSGSTIVGSMLFGIERRAAAEFSFFMAIPIMVGAFALDVYKNRHAFDAGHISLVAIGFVVSFLSGLVVVKYMLDFVSKRGFGPFAWWRIAVGVAGLALMYTHHWPV</sequence>
<dbReference type="eggNOG" id="COG1968">
    <property type="taxonomic scope" value="Bacteria"/>
</dbReference>
<evidence type="ECO:0000256" key="2">
    <source>
        <dbReference type="ARBA" id="ARBA00010621"/>
    </source>
</evidence>
<dbReference type="PATRIC" id="fig|1292034.3.peg.1330"/>
<feature type="transmembrane region" description="Helical" evidence="14">
    <location>
        <begin position="81"/>
        <end position="99"/>
    </location>
</feature>
<evidence type="ECO:0000256" key="11">
    <source>
        <dbReference type="ARBA" id="ARBA00032707"/>
    </source>
</evidence>
<evidence type="ECO:0000256" key="6">
    <source>
        <dbReference type="ARBA" id="ARBA00022692"/>
    </source>
</evidence>
<keyword evidence="10 14" id="KW-0046">Antibiotic resistance</keyword>
<proteinExistence type="inferred from homology"/>
<protein>
    <recommendedName>
        <fullName evidence="4 14">Undecaprenyl-diphosphatase</fullName>
        <ecNumber evidence="3 14">3.6.1.27</ecNumber>
    </recommendedName>
    <alternativeName>
        <fullName evidence="12 14">Bacitracin resistance protein</fullName>
    </alternativeName>
    <alternativeName>
        <fullName evidence="11 14">Undecaprenyl pyrophosphate phosphatase</fullName>
    </alternativeName>
</protein>
<evidence type="ECO:0000256" key="9">
    <source>
        <dbReference type="ARBA" id="ARBA00023136"/>
    </source>
</evidence>
<feature type="transmembrane region" description="Helical" evidence="14">
    <location>
        <begin position="42"/>
        <end position="61"/>
    </location>
</feature>
<dbReference type="PANTHER" id="PTHR30622:SF3">
    <property type="entry name" value="UNDECAPRENYL-DIPHOSPHATASE"/>
    <property type="match status" value="1"/>
</dbReference>
<reference evidence="15 16" key="1">
    <citation type="journal article" date="2013" name="Genome Announc.">
        <title>Draft Genome Sequence for Caulobacter sp. Strain OR37, a Bacterium Tolerant to Heavy Metals.</title>
        <authorList>
            <person name="Utturkar S.M."/>
            <person name="Bollmann A."/>
            <person name="Brzoska R.M."/>
            <person name="Klingeman D.M."/>
            <person name="Epstein S.E."/>
            <person name="Palumbo A.V."/>
            <person name="Brown S.D."/>
        </authorList>
    </citation>
    <scope>NUCLEOTIDE SEQUENCE [LARGE SCALE GENOMIC DNA]</scope>
    <source>
        <strain evidence="15 16">OR37</strain>
    </source>
</reference>
<evidence type="ECO:0000256" key="10">
    <source>
        <dbReference type="ARBA" id="ARBA00023251"/>
    </source>
</evidence>
<evidence type="ECO:0000313" key="15">
    <source>
        <dbReference type="EMBL" id="ENZ82763.1"/>
    </source>
</evidence>
<feature type="transmembrane region" description="Helical" evidence="14">
    <location>
        <begin position="106"/>
        <end position="128"/>
    </location>
</feature>
<dbReference type="EC" id="3.6.1.27" evidence="3 14"/>
<evidence type="ECO:0000256" key="7">
    <source>
        <dbReference type="ARBA" id="ARBA00022801"/>
    </source>
</evidence>
<dbReference type="NCBIfam" id="NF001390">
    <property type="entry name" value="PRK00281.1-4"/>
    <property type="match status" value="1"/>
</dbReference>
<dbReference type="GO" id="GO:0071555">
    <property type="term" value="P:cell wall organization"/>
    <property type="evidence" value="ECO:0007669"/>
    <property type="project" value="UniProtKB-KW"/>
</dbReference>
<dbReference type="Pfam" id="PF02673">
    <property type="entry name" value="BacA"/>
    <property type="match status" value="1"/>
</dbReference>
<evidence type="ECO:0000313" key="16">
    <source>
        <dbReference type="Proteomes" id="UP000013063"/>
    </source>
</evidence>
<dbReference type="HAMAP" id="MF_01006">
    <property type="entry name" value="Undec_diphosphatase"/>
    <property type="match status" value="1"/>
</dbReference>
<feature type="transmembrane region" description="Helical" evidence="14">
    <location>
        <begin position="182"/>
        <end position="201"/>
    </location>
</feature>
<evidence type="ECO:0000256" key="8">
    <source>
        <dbReference type="ARBA" id="ARBA00022989"/>
    </source>
</evidence>
<keyword evidence="14" id="KW-0573">Peptidoglycan synthesis</keyword>
<evidence type="ECO:0000256" key="13">
    <source>
        <dbReference type="ARBA" id="ARBA00047594"/>
    </source>
</evidence>
<evidence type="ECO:0000256" key="5">
    <source>
        <dbReference type="ARBA" id="ARBA00022475"/>
    </source>
</evidence>
<evidence type="ECO:0000256" key="4">
    <source>
        <dbReference type="ARBA" id="ARBA00021581"/>
    </source>
</evidence>
<dbReference type="GO" id="GO:0046677">
    <property type="term" value="P:response to antibiotic"/>
    <property type="evidence" value="ECO:0007669"/>
    <property type="project" value="UniProtKB-UniRule"/>
</dbReference>
<evidence type="ECO:0000256" key="12">
    <source>
        <dbReference type="ARBA" id="ARBA00032932"/>
    </source>
</evidence>
<dbReference type="STRING" id="1292034.OR37_01340"/>
<dbReference type="NCBIfam" id="NF001389">
    <property type="entry name" value="PRK00281.1-2"/>
    <property type="match status" value="1"/>
</dbReference>
<dbReference type="OrthoDB" id="9808289at2"/>
<name>R0EBD0_CAUVI</name>
<dbReference type="EMBL" id="APMP01000005">
    <property type="protein sequence ID" value="ENZ82763.1"/>
    <property type="molecule type" value="Genomic_DNA"/>
</dbReference>
<dbReference type="GO" id="GO:0008360">
    <property type="term" value="P:regulation of cell shape"/>
    <property type="evidence" value="ECO:0007669"/>
    <property type="project" value="UniProtKB-KW"/>
</dbReference>
<keyword evidence="14" id="KW-0961">Cell wall biogenesis/degradation</keyword>
<dbReference type="NCBIfam" id="TIGR00753">
    <property type="entry name" value="undec_PP_bacA"/>
    <property type="match status" value="1"/>
</dbReference>
<evidence type="ECO:0000256" key="14">
    <source>
        <dbReference type="HAMAP-Rule" id="MF_01006"/>
    </source>
</evidence>
<dbReference type="GO" id="GO:0050380">
    <property type="term" value="F:undecaprenyl-diphosphatase activity"/>
    <property type="evidence" value="ECO:0007669"/>
    <property type="project" value="UniProtKB-UniRule"/>
</dbReference>
<keyword evidence="16" id="KW-1185">Reference proteome</keyword>
<dbReference type="InterPro" id="IPR003824">
    <property type="entry name" value="UppP"/>
</dbReference>
<feature type="transmembrane region" description="Helical" evidence="14">
    <location>
        <begin position="249"/>
        <end position="268"/>
    </location>
</feature>
<comment type="miscellaneous">
    <text evidence="14">Bacitracin is thought to be involved in the inhibition of peptidoglycan synthesis by sequestering undecaprenyl diphosphate, thereby reducing the pool of lipid carrier available.</text>
</comment>
<dbReference type="PANTHER" id="PTHR30622">
    <property type="entry name" value="UNDECAPRENYL-DIPHOSPHATASE"/>
    <property type="match status" value="1"/>
</dbReference>
<gene>
    <name evidence="14" type="primary">uppP</name>
    <name evidence="15" type="ORF">OR37_01340</name>
</gene>
<comment type="similarity">
    <text evidence="2 14">Belongs to the UppP family.</text>
</comment>
<evidence type="ECO:0000256" key="1">
    <source>
        <dbReference type="ARBA" id="ARBA00004651"/>
    </source>
</evidence>
<keyword evidence="5 14" id="KW-1003">Cell membrane</keyword>
<feature type="transmembrane region" description="Helical" evidence="14">
    <location>
        <begin position="213"/>
        <end position="237"/>
    </location>
</feature>
<keyword evidence="14" id="KW-0133">Cell shape</keyword>
<comment type="catalytic activity">
    <reaction evidence="13 14">
        <text>di-trans,octa-cis-undecaprenyl diphosphate + H2O = di-trans,octa-cis-undecaprenyl phosphate + phosphate + H(+)</text>
        <dbReference type="Rhea" id="RHEA:28094"/>
        <dbReference type="ChEBI" id="CHEBI:15377"/>
        <dbReference type="ChEBI" id="CHEBI:15378"/>
        <dbReference type="ChEBI" id="CHEBI:43474"/>
        <dbReference type="ChEBI" id="CHEBI:58405"/>
        <dbReference type="ChEBI" id="CHEBI:60392"/>
        <dbReference type="EC" id="3.6.1.27"/>
    </reaction>
</comment>
<comment type="caution">
    <text evidence="15">The sequence shown here is derived from an EMBL/GenBank/DDBJ whole genome shotgun (WGS) entry which is preliminary data.</text>
</comment>
<dbReference type="AlphaFoldDB" id="R0EBD0"/>
<dbReference type="Proteomes" id="UP000013063">
    <property type="component" value="Unassembled WGS sequence"/>
</dbReference>
<organism evidence="15 16">
    <name type="scientific">Caulobacter vibrioides OR37</name>
    <dbReference type="NCBI Taxonomy" id="1292034"/>
    <lineage>
        <taxon>Bacteria</taxon>
        <taxon>Pseudomonadati</taxon>
        <taxon>Pseudomonadota</taxon>
        <taxon>Alphaproteobacteria</taxon>
        <taxon>Caulobacterales</taxon>
        <taxon>Caulobacteraceae</taxon>
        <taxon>Caulobacter</taxon>
    </lineage>
</organism>
<keyword evidence="9 14" id="KW-0472">Membrane</keyword>
<dbReference type="GO" id="GO:0005886">
    <property type="term" value="C:plasma membrane"/>
    <property type="evidence" value="ECO:0007669"/>
    <property type="project" value="UniProtKB-SubCell"/>
</dbReference>
<comment type="subcellular location">
    <subcellularLocation>
        <location evidence="1 14">Cell membrane</location>
        <topology evidence="1 14">Multi-pass membrane protein</topology>
    </subcellularLocation>
</comment>